<name>A0A2N9IJ33_FAGSY</name>
<feature type="domain" description="Reverse transcriptase Ty1/copia-type" evidence="1">
    <location>
        <begin position="327"/>
        <end position="445"/>
    </location>
</feature>
<dbReference type="Pfam" id="PF07727">
    <property type="entry name" value="RVT_2"/>
    <property type="match status" value="2"/>
</dbReference>
<dbReference type="SUPFAM" id="SSF56672">
    <property type="entry name" value="DNA/RNA polymerases"/>
    <property type="match status" value="1"/>
</dbReference>
<feature type="domain" description="Reverse transcriptase Ty1/copia-type" evidence="1">
    <location>
        <begin position="250"/>
        <end position="324"/>
    </location>
</feature>
<dbReference type="PANTHER" id="PTHR11439">
    <property type="entry name" value="GAG-POL-RELATED RETROTRANSPOSON"/>
    <property type="match status" value="1"/>
</dbReference>
<proteinExistence type="predicted"/>
<accession>A0A2N9IJ33</accession>
<dbReference type="PANTHER" id="PTHR11439:SF500">
    <property type="entry name" value="RNA-DIRECTED DNA POLYMERASE"/>
    <property type="match status" value="1"/>
</dbReference>
<dbReference type="InterPro" id="IPR013103">
    <property type="entry name" value="RVT_2"/>
</dbReference>
<dbReference type="AlphaFoldDB" id="A0A2N9IJ33"/>
<organism evidence="2">
    <name type="scientific">Fagus sylvatica</name>
    <name type="common">Beechnut</name>
    <dbReference type="NCBI Taxonomy" id="28930"/>
    <lineage>
        <taxon>Eukaryota</taxon>
        <taxon>Viridiplantae</taxon>
        <taxon>Streptophyta</taxon>
        <taxon>Embryophyta</taxon>
        <taxon>Tracheophyta</taxon>
        <taxon>Spermatophyta</taxon>
        <taxon>Magnoliopsida</taxon>
        <taxon>eudicotyledons</taxon>
        <taxon>Gunneridae</taxon>
        <taxon>Pentapetalae</taxon>
        <taxon>rosids</taxon>
        <taxon>fabids</taxon>
        <taxon>Fagales</taxon>
        <taxon>Fagaceae</taxon>
        <taxon>Fagus</taxon>
    </lineage>
</organism>
<dbReference type="Pfam" id="PF14223">
    <property type="entry name" value="Retrotran_gag_2"/>
    <property type="match status" value="1"/>
</dbReference>
<dbReference type="EMBL" id="OIVN01006017">
    <property type="protein sequence ID" value="SPD24862.1"/>
    <property type="molecule type" value="Genomic_DNA"/>
</dbReference>
<evidence type="ECO:0000313" key="2">
    <source>
        <dbReference type="EMBL" id="SPD24862.1"/>
    </source>
</evidence>
<dbReference type="InterPro" id="IPR043502">
    <property type="entry name" value="DNA/RNA_pol_sf"/>
</dbReference>
<dbReference type="CDD" id="cd09272">
    <property type="entry name" value="RNase_HI_RT_Ty1"/>
    <property type="match status" value="1"/>
</dbReference>
<gene>
    <name evidence="2" type="ORF">FSB_LOCUS52744</name>
</gene>
<reference evidence="2" key="1">
    <citation type="submission" date="2018-02" db="EMBL/GenBank/DDBJ databases">
        <authorList>
            <person name="Cohen D.B."/>
            <person name="Kent A.D."/>
        </authorList>
    </citation>
    <scope>NUCLEOTIDE SEQUENCE</scope>
</reference>
<protein>
    <recommendedName>
        <fullName evidence="1">Reverse transcriptase Ty1/copia-type domain-containing protein</fullName>
    </recommendedName>
</protein>
<sequence length="688" mass="76810">MKLDATNYVIWKYQILSIFESYSLLDMLDGTVSPPAQYLADVDDELSLNENPLYKQWKARNQALKTLINATLSPSAITLVIGQTTAQGVWEVLERRYTSLSRTHILSLKAELDRVKKSTTETITVYLDRIKEIRDKLRASYSRLFPSHELCLSRSSATAIFSFLFIALSLRGPLIAPSTAPVAPSIPLVANDHSMQTRGKSGITKKKQILLTKSTPDYLDTEPPSFTIACTIPQWHEAMSSEFSALSRQSTWSLVPPFPDHRVIGCRWVFKLKCNSDGSVARYKARLVAKGNHQMPGIDFAETFSPVVKPATVRLILSIAAQHQCHCAPCAWFEKFSSHLLTVGFTASQADASLFIYKHGSTILYLLLYVDNIIITENMPTVITQLIANLASIFELKDLGPFKYFLGLQIDYKSSGFFVHQSKYALDVLSRHNMTTCKPCTSPFVSCSKVSSDVVESLIDPTPYRSLVGALQYLTFTCPDLSFAVNSLCQHMQNPTSAHMIAAKRVLRYVCGTLSHGILFQPSPMHLIVFTDADWAGNLVDRRSTTGFLVFLGNNLITWASKKQPTASRSSTKAEYRSLALGAAEVAWIRMLLYDLHIFLASCPTLWCDNTSAISLASNPVFHTRAKHVEVNCHFVREHVVRGDLNVQFIPTVDQLADLLTKALPTPRFLQLSNKLLHSFSRHPFEGG</sequence>
<evidence type="ECO:0000259" key="1">
    <source>
        <dbReference type="Pfam" id="PF07727"/>
    </source>
</evidence>